<accession>A0A7J7M4Z4</accession>
<dbReference type="OrthoDB" id="1938625at2759"/>
<dbReference type="EMBL" id="JACGCM010001775">
    <property type="protein sequence ID" value="KAF6149936.1"/>
    <property type="molecule type" value="Genomic_DNA"/>
</dbReference>
<organism evidence="1 2">
    <name type="scientific">Kingdonia uniflora</name>
    <dbReference type="NCBI Taxonomy" id="39325"/>
    <lineage>
        <taxon>Eukaryota</taxon>
        <taxon>Viridiplantae</taxon>
        <taxon>Streptophyta</taxon>
        <taxon>Embryophyta</taxon>
        <taxon>Tracheophyta</taxon>
        <taxon>Spermatophyta</taxon>
        <taxon>Magnoliopsida</taxon>
        <taxon>Ranunculales</taxon>
        <taxon>Circaeasteraceae</taxon>
        <taxon>Kingdonia</taxon>
    </lineage>
</organism>
<dbReference type="Proteomes" id="UP000541444">
    <property type="component" value="Unassembled WGS sequence"/>
</dbReference>
<evidence type="ECO:0000313" key="2">
    <source>
        <dbReference type="Proteomes" id="UP000541444"/>
    </source>
</evidence>
<gene>
    <name evidence="1" type="ORF">GIB67_008657</name>
</gene>
<comment type="caution">
    <text evidence="1">The sequence shown here is derived from an EMBL/GenBank/DDBJ whole genome shotgun (WGS) entry which is preliminary data.</text>
</comment>
<protein>
    <submittedName>
        <fullName evidence="1">Uncharacterized protein</fullName>
    </submittedName>
</protein>
<sequence>MGATLLKPYIGWVIGNGQQIDFWRDTWVINIPIIEYIKLPRHLWIKCKTRLNNFISTHSWIPSDIRLLLLALGIDLQHIQCNANKKDGMVWKPDLHGEFTTKNAFDTFRRREDTTRW</sequence>
<reference evidence="1 2" key="1">
    <citation type="journal article" date="2020" name="IScience">
        <title>Genome Sequencing of the Endangered Kingdonia uniflora (Circaeasteraceae, Ranunculales) Reveals Potential Mechanisms of Evolutionary Specialization.</title>
        <authorList>
            <person name="Sun Y."/>
            <person name="Deng T."/>
            <person name="Zhang A."/>
            <person name="Moore M.J."/>
            <person name="Landis J.B."/>
            <person name="Lin N."/>
            <person name="Zhang H."/>
            <person name="Zhang X."/>
            <person name="Huang J."/>
            <person name="Zhang X."/>
            <person name="Sun H."/>
            <person name="Wang H."/>
        </authorList>
    </citation>
    <scope>NUCLEOTIDE SEQUENCE [LARGE SCALE GENOMIC DNA]</scope>
    <source>
        <strain evidence="1">TB1705</strain>
        <tissue evidence="1">Leaf</tissue>
    </source>
</reference>
<dbReference type="AlphaFoldDB" id="A0A7J7M4Z4"/>
<keyword evidence="2" id="KW-1185">Reference proteome</keyword>
<evidence type="ECO:0000313" key="1">
    <source>
        <dbReference type="EMBL" id="KAF6149936.1"/>
    </source>
</evidence>
<proteinExistence type="predicted"/>
<name>A0A7J7M4Z4_9MAGN</name>